<gene>
    <name evidence="1" type="ORF">HPB50_005991</name>
</gene>
<dbReference type="Proteomes" id="UP000821845">
    <property type="component" value="Chromosome 5"/>
</dbReference>
<organism evidence="1 2">
    <name type="scientific">Hyalomma asiaticum</name>
    <name type="common">Tick</name>
    <dbReference type="NCBI Taxonomy" id="266040"/>
    <lineage>
        <taxon>Eukaryota</taxon>
        <taxon>Metazoa</taxon>
        <taxon>Ecdysozoa</taxon>
        <taxon>Arthropoda</taxon>
        <taxon>Chelicerata</taxon>
        <taxon>Arachnida</taxon>
        <taxon>Acari</taxon>
        <taxon>Parasitiformes</taxon>
        <taxon>Ixodida</taxon>
        <taxon>Ixodoidea</taxon>
        <taxon>Ixodidae</taxon>
        <taxon>Hyalomminae</taxon>
        <taxon>Hyalomma</taxon>
    </lineage>
</organism>
<protein>
    <submittedName>
        <fullName evidence="1">Uncharacterized protein</fullName>
    </submittedName>
</protein>
<name>A0ACB7S5Q3_HYAAI</name>
<comment type="caution">
    <text evidence="1">The sequence shown here is derived from an EMBL/GenBank/DDBJ whole genome shotgun (WGS) entry which is preliminary data.</text>
</comment>
<sequence length="213" mass="23856">MNHARLLLITDEAASVGAYCEKQLVEMRKMETTENEFSVYSNQAGYSKPLRHDSSGSGHSKAQLVLSVRRFVHLATLNFCHDAKRPPPSASAMIRPKTPFPPFLRVPKFHRSRCVSDSAGSSRSEREASRNNIWHPYGPTRRAGLRQWWPRENDIRRRDSGVSKDVGFQIRVPRRVVALSQAGATCVLTTVRQTVAAVHGCEEDTVGKGVFEV</sequence>
<evidence type="ECO:0000313" key="1">
    <source>
        <dbReference type="EMBL" id="KAH6929840.1"/>
    </source>
</evidence>
<reference evidence="1" key="1">
    <citation type="submission" date="2020-05" db="EMBL/GenBank/DDBJ databases">
        <title>Large-scale comparative analyses of tick genomes elucidate their genetic diversity and vector capacities.</title>
        <authorList>
            <person name="Jia N."/>
            <person name="Wang J."/>
            <person name="Shi W."/>
            <person name="Du L."/>
            <person name="Sun Y."/>
            <person name="Zhan W."/>
            <person name="Jiang J."/>
            <person name="Wang Q."/>
            <person name="Zhang B."/>
            <person name="Ji P."/>
            <person name="Sakyi L.B."/>
            <person name="Cui X."/>
            <person name="Yuan T."/>
            <person name="Jiang B."/>
            <person name="Yang W."/>
            <person name="Lam T.T.-Y."/>
            <person name="Chang Q."/>
            <person name="Ding S."/>
            <person name="Wang X."/>
            <person name="Zhu J."/>
            <person name="Ruan X."/>
            <person name="Zhao L."/>
            <person name="Wei J."/>
            <person name="Que T."/>
            <person name="Du C."/>
            <person name="Cheng J."/>
            <person name="Dai P."/>
            <person name="Han X."/>
            <person name="Huang E."/>
            <person name="Gao Y."/>
            <person name="Liu J."/>
            <person name="Shao H."/>
            <person name="Ye R."/>
            <person name="Li L."/>
            <person name="Wei W."/>
            <person name="Wang X."/>
            <person name="Wang C."/>
            <person name="Yang T."/>
            <person name="Huo Q."/>
            <person name="Li W."/>
            <person name="Guo W."/>
            <person name="Chen H."/>
            <person name="Zhou L."/>
            <person name="Ni X."/>
            <person name="Tian J."/>
            <person name="Zhou Y."/>
            <person name="Sheng Y."/>
            <person name="Liu T."/>
            <person name="Pan Y."/>
            <person name="Xia L."/>
            <person name="Li J."/>
            <person name="Zhao F."/>
            <person name="Cao W."/>
        </authorList>
    </citation>
    <scope>NUCLEOTIDE SEQUENCE</scope>
    <source>
        <strain evidence="1">Hyas-2018</strain>
    </source>
</reference>
<dbReference type="EMBL" id="CM023485">
    <property type="protein sequence ID" value="KAH6929840.1"/>
    <property type="molecule type" value="Genomic_DNA"/>
</dbReference>
<accession>A0ACB7S5Q3</accession>
<proteinExistence type="predicted"/>
<keyword evidence="2" id="KW-1185">Reference proteome</keyword>
<evidence type="ECO:0000313" key="2">
    <source>
        <dbReference type="Proteomes" id="UP000821845"/>
    </source>
</evidence>